<dbReference type="GO" id="GO:0016740">
    <property type="term" value="F:transferase activity"/>
    <property type="evidence" value="ECO:0007669"/>
    <property type="project" value="UniProtKB-KW"/>
</dbReference>
<proteinExistence type="predicted"/>
<dbReference type="GO" id="GO:0042121">
    <property type="term" value="P:alginic acid biosynthetic process"/>
    <property type="evidence" value="ECO:0007669"/>
    <property type="project" value="UniProtKB-UniPathway"/>
</dbReference>
<dbReference type="Pfam" id="PF16822">
    <property type="entry name" value="ALGX"/>
    <property type="match status" value="1"/>
</dbReference>
<reference evidence="10" key="1">
    <citation type="submission" date="2016-10" db="EMBL/GenBank/DDBJ databases">
        <authorList>
            <person name="Varghese N."/>
            <person name="Submissions S."/>
        </authorList>
    </citation>
    <scope>NUCLEOTIDE SEQUENCE [LARGE SCALE GENOMIC DNA]</scope>
    <source>
        <strain evidence="10">DSM 22002</strain>
    </source>
</reference>
<evidence type="ECO:0000313" key="9">
    <source>
        <dbReference type="EMBL" id="SDH81703.1"/>
    </source>
</evidence>
<comment type="pathway">
    <text evidence="2">Glycan biosynthesis; alginate biosynthesis.</text>
</comment>
<keyword evidence="9" id="KW-0378">Hydrolase</keyword>
<keyword evidence="7" id="KW-0812">Transmembrane</keyword>
<evidence type="ECO:0000256" key="4">
    <source>
        <dbReference type="ARBA" id="ARBA00022729"/>
    </source>
</evidence>
<organism evidence="9 10">
    <name type="scientific">Agrococcus jejuensis</name>
    <dbReference type="NCBI Taxonomy" id="399736"/>
    <lineage>
        <taxon>Bacteria</taxon>
        <taxon>Bacillati</taxon>
        <taxon>Actinomycetota</taxon>
        <taxon>Actinomycetes</taxon>
        <taxon>Micrococcales</taxon>
        <taxon>Microbacteriaceae</taxon>
        <taxon>Agrococcus</taxon>
    </lineage>
</organism>
<comment type="subcellular location">
    <subcellularLocation>
        <location evidence="1">Periplasm</location>
    </subcellularLocation>
</comment>
<evidence type="ECO:0000256" key="6">
    <source>
        <dbReference type="ARBA" id="ARBA00022841"/>
    </source>
</evidence>
<keyword evidence="6" id="KW-0016">Alginate biosynthesis</keyword>
<gene>
    <name evidence="9" type="ORF">SAMN04489720_2484</name>
</gene>
<evidence type="ECO:0000256" key="3">
    <source>
        <dbReference type="ARBA" id="ARBA00022679"/>
    </source>
</evidence>
<sequence length="398" mass="42965">MSDSLRELPPDQEIRGSRWKRLRLVPLSILVVLAVAAAAAGGIWHAQHPLGSGVPVSTGEPGTGLPDACTPAFDRALPGGDPWGADADASEAVFQSHAAEVEGPAVAGQDGQWFFGDANWHDFSQSLGREPLSDERIEAWYAYLNNMRSELDAIDVPLYVVVAPAKWEILHEDLPEWAQPLRGEVRIDQLMQAHPDLPFVDVRAALASAQQETDTYTPLNSHWTPFGAYAAFQTVADCLGAADERMDAIQPPTIEGVTFSNDYDEFGPLGQQVTVGQDWTTPIYAESRGEMTATLNDGSVQQLPVESPLDMLQLPATTQNPNAQVDLSALMIRDSTGNAMGPMLQDAFAETTQIRHFLDEPANMPDVVQAATDSGADVAILVLTERYLDIVPGVGMAP</sequence>
<evidence type="ECO:0000256" key="7">
    <source>
        <dbReference type="SAM" id="Phobius"/>
    </source>
</evidence>
<dbReference type="GO" id="GO:0042597">
    <property type="term" value="C:periplasmic space"/>
    <property type="evidence" value="ECO:0007669"/>
    <property type="project" value="UniProtKB-SubCell"/>
</dbReference>
<dbReference type="InterPro" id="IPR031811">
    <property type="entry name" value="ALGX/ALGJ_SGNH-like"/>
</dbReference>
<evidence type="ECO:0000259" key="8">
    <source>
        <dbReference type="Pfam" id="PF16822"/>
    </source>
</evidence>
<dbReference type="STRING" id="399736.SAMN04489720_2484"/>
<keyword evidence="7" id="KW-0472">Membrane</keyword>
<dbReference type="UniPathway" id="UPA00286"/>
<feature type="domain" description="AlgX/AlgJ SGNH hydrolase-like" evidence="8">
    <location>
        <begin position="108"/>
        <end position="252"/>
    </location>
</feature>
<dbReference type="EMBL" id="LT629695">
    <property type="protein sequence ID" value="SDH81703.1"/>
    <property type="molecule type" value="Genomic_DNA"/>
</dbReference>
<evidence type="ECO:0000313" key="10">
    <source>
        <dbReference type="Proteomes" id="UP000198822"/>
    </source>
</evidence>
<dbReference type="RefSeq" id="WP_172802325.1">
    <property type="nucleotide sequence ID" value="NZ_LT629695.1"/>
</dbReference>
<keyword evidence="5" id="KW-0574">Periplasm</keyword>
<dbReference type="GO" id="GO:0016787">
    <property type="term" value="F:hydrolase activity"/>
    <property type="evidence" value="ECO:0007669"/>
    <property type="project" value="UniProtKB-KW"/>
</dbReference>
<evidence type="ECO:0000256" key="2">
    <source>
        <dbReference type="ARBA" id="ARBA00005182"/>
    </source>
</evidence>
<keyword evidence="10" id="KW-1185">Reference proteome</keyword>
<feature type="transmembrane region" description="Helical" evidence="7">
    <location>
        <begin position="24"/>
        <end position="44"/>
    </location>
</feature>
<evidence type="ECO:0000256" key="5">
    <source>
        <dbReference type="ARBA" id="ARBA00022764"/>
    </source>
</evidence>
<evidence type="ECO:0000256" key="1">
    <source>
        <dbReference type="ARBA" id="ARBA00004418"/>
    </source>
</evidence>
<keyword evidence="4" id="KW-0732">Signal</keyword>
<name>A0A1G8FHU7_9MICO</name>
<accession>A0A1G8FHU7</accession>
<keyword evidence="3 9" id="KW-0808">Transferase</keyword>
<protein>
    <submittedName>
        <fullName evidence="9">SGNH hydrolase-like domain-containing protein, acetyltransferase AlgX</fullName>
    </submittedName>
</protein>
<dbReference type="AlphaFoldDB" id="A0A1G8FHU7"/>
<keyword evidence="7" id="KW-1133">Transmembrane helix</keyword>
<dbReference type="Proteomes" id="UP000198822">
    <property type="component" value="Chromosome I"/>
</dbReference>